<evidence type="ECO:0000313" key="2">
    <source>
        <dbReference type="EMBL" id="KAK5866278.1"/>
    </source>
</evidence>
<feature type="compositionally biased region" description="Basic and acidic residues" evidence="1">
    <location>
        <begin position="247"/>
        <end position="258"/>
    </location>
</feature>
<sequence length="258" mass="29134">MLQGVRTPERPSSPAELYVTEEQTFLRQNPKVVLSLPKHESAQEQSLAQINALILQLSESSHLKQHQLTAGTIGQQLWRELLNKMAGEAMWLRDLLGLPERDTWIDEKEESPISNADMANTKDEKSEKKGVAAAKEEKSGVKSNKGESKSATTEKSVKDIKKKGKRREEVGKRTKEKQGKESDSLTETASQSISEEGLDDPHVETHEIDNYKRLLHTKVYALMEDLVDNLCDRMDDLNEGDEPDTITTRDRQRSPLNT</sequence>
<dbReference type="InterPro" id="IPR032707">
    <property type="entry name" value="MYCBPAP"/>
</dbReference>
<feature type="region of interest" description="Disordered" evidence="1">
    <location>
        <begin position="233"/>
        <end position="258"/>
    </location>
</feature>
<name>A0AAN8ANA6_ELEMC</name>
<comment type="caution">
    <text evidence="2">The sequence shown here is derived from an EMBL/GenBank/DDBJ whole genome shotgun (WGS) entry which is preliminary data.</text>
</comment>
<reference evidence="2 3" key="2">
    <citation type="journal article" date="2023" name="Mol. Biol. Evol.">
        <title>Genomics of Secondarily Temperate Adaptation in the Only Non-Antarctic Icefish.</title>
        <authorList>
            <person name="Rivera-Colon A.G."/>
            <person name="Rayamajhi N."/>
            <person name="Minhas B.F."/>
            <person name="Madrigal G."/>
            <person name="Bilyk K.T."/>
            <person name="Yoon V."/>
            <person name="Hune M."/>
            <person name="Gregory S."/>
            <person name="Cheng C.H.C."/>
            <person name="Catchen J.M."/>
        </authorList>
    </citation>
    <scope>NUCLEOTIDE SEQUENCE [LARGE SCALE GENOMIC DNA]</scope>
    <source>
        <strain evidence="2">JMC-PN-2008</strain>
    </source>
</reference>
<evidence type="ECO:0000313" key="3">
    <source>
        <dbReference type="Proteomes" id="UP001346869"/>
    </source>
</evidence>
<proteinExistence type="predicted"/>
<accession>A0AAN8ANA6</accession>
<feature type="compositionally biased region" description="Polar residues" evidence="1">
    <location>
        <begin position="185"/>
        <end position="194"/>
    </location>
</feature>
<dbReference type="AlphaFoldDB" id="A0AAN8ANA6"/>
<feature type="compositionally biased region" description="Basic and acidic residues" evidence="1">
    <location>
        <begin position="120"/>
        <end position="148"/>
    </location>
</feature>
<protein>
    <submittedName>
        <fullName evidence="2">Uncharacterized protein</fullName>
    </submittedName>
</protein>
<dbReference type="Proteomes" id="UP001346869">
    <property type="component" value="Unassembled WGS sequence"/>
</dbReference>
<keyword evidence="3" id="KW-1185">Reference proteome</keyword>
<gene>
    <name evidence="2" type="ORF">PBY51_020483</name>
</gene>
<reference evidence="2 3" key="1">
    <citation type="journal article" date="2023" name="Genes (Basel)">
        <title>Chromosome-Level Genome Assembly and Circadian Gene Repertoire of the Patagonia Blennie Eleginops maclovinus-The Closest Ancestral Proxy of Antarctic Cryonotothenioids.</title>
        <authorList>
            <person name="Cheng C.C."/>
            <person name="Rivera-Colon A.G."/>
            <person name="Minhas B.F."/>
            <person name="Wilson L."/>
            <person name="Rayamajhi N."/>
            <person name="Vargas-Chacoff L."/>
            <person name="Catchen J.M."/>
        </authorList>
    </citation>
    <scope>NUCLEOTIDE SEQUENCE [LARGE SCALE GENOMIC DNA]</scope>
    <source>
        <strain evidence="2">JMC-PN-2008</strain>
    </source>
</reference>
<dbReference type="PANTHER" id="PTHR48421:SF1">
    <property type="entry name" value="MYCBP-ASSOCIATED PROTEIN"/>
    <property type="match status" value="1"/>
</dbReference>
<dbReference type="EMBL" id="JAUZQC010000009">
    <property type="protein sequence ID" value="KAK5866278.1"/>
    <property type="molecule type" value="Genomic_DNA"/>
</dbReference>
<evidence type="ECO:0000256" key="1">
    <source>
        <dbReference type="SAM" id="MobiDB-lite"/>
    </source>
</evidence>
<feature type="region of interest" description="Disordered" evidence="1">
    <location>
        <begin position="107"/>
        <end position="204"/>
    </location>
</feature>
<feature type="compositionally biased region" description="Basic and acidic residues" evidence="1">
    <location>
        <begin position="166"/>
        <end position="183"/>
    </location>
</feature>
<organism evidence="2 3">
    <name type="scientific">Eleginops maclovinus</name>
    <name type="common">Patagonian blennie</name>
    <name type="synonym">Eleginus maclovinus</name>
    <dbReference type="NCBI Taxonomy" id="56733"/>
    <lineage>
        <taxon>Eukaryota</taxon>
        <taxon>Metazoa</taxon>
        <taxon>Chordata</taxon>
        <taxon>Craniata</taxon>
        <taxon>Vertebrata</taxon>
        <taxon>Euteleostomi</taxon>
        <taxon>Actinopterygii</taxon>
        <taxon>Neopterygii</taxon>
        <taxon>Teleostei</taxon>
        <taxon>Neoteleostei</taxon>
        <taxon>Acanthomorphata</taxon>
        <taxon>Eupercaria</taxon>
        <taxon>Perciformes</taxon>
        <taxon>Notothenioidei</taxon>
        <taxon>Eleginopidae</taxon>
        <taxon>Eleginops</taxon>
    </lineage>
</organism>
<dbReference type="PANTHER" id="PTHR48421">
    <property type="entry name" value="MYCBP-ASSOCIATED PROTEIN"/>
    <property type="match status" value="1"/>
</dbReference>